<gene>
    <name evidence="1" type="ORF">EV193_101233</name>
</gene>
<protein>
    <submittedName>
        <fullName evidence="1">Uncharacterized protein DUF3558</fullName>
    </submittedName>
</protein>
<dbReference type="EMBL" id="SGWQ01000001">
    <property type="protein sequence ID" value="RZS44358.1"/>
    <property type="molecule type" value="Genomic_DNA"/>
</dbReference>
<organism evidence="1 2">
    <name type="scientific">Herbihabitans rhizosphaerae</name>
    <dbReference type="NCBI Taxonomy" id="1872711"/>
    <lineage>
        <taxon>Bacteria</taxon>
        <taxon>Bacillati</taxon>
        <taxon>Actinomycetota</taxon>
        <taxon>Actinomycetes</taxon>
        <taxon>Pseudonocardiales</taxon>
        <taxon>Pseudonocardiaceae</taxon>
        <taxon>Herbihabitans</taxon>
    </lineage>
</organism>
<keyword evidence="2" id="KW-1185">Reference proteome</keyword>
<name>A0A4Q7L407_9PSEU</name>
<accession>A0A4Q7L407</accession>
<dbReference type="Pfam" id="PF12079">
    <property type="entry name" value="DUF3558"/>
    <property type="match status" value="1"/>
</dbReference>
<dbReference type="InterPro" id="IPR024520">
    <property type="entry name" value="DUF3558"/>
</dbReference>
<evidence type="ECO:0000313" key="2">
    <source>
        <dbReference type="Proteomes" id="UP000294257"/>
    </source>
</evidence>
<dbReference type="AlphaFoldDB" id="A0A4Q7L407"/>
<evidence type="ECO:0000313" key="1">
    <source>
        <dbReference type="EMBL" id="RZS44358.1"/>
    </source>
</evidence>
<sequence>MQRFGLPLQGRANTTGPIAEHIGPGCLWIAPTAIHNSADVGYLKGNKNGLTDTYRGHERGSFQGYWEPTMVDGYPAVFNGPPPDKRLQGDCNITVGISDTLTFRVSAMQWETKHLACERTRQVAAAVIATMKGVG</sequence>
<comment type="caution">
    <text evidence="1">The sequence shown here is derived from an EMBL/GenBank/DDBJ whole genome shotgun (WGS) entry which is preliminary data.</text>
</comment>
<proteinExistence type="predicted"/>
<dbReference type="Proteomes" id="UP000294257">
    <property type="component" value="Unassembled WGS sequence"/>
</dbReference>
<reference evidence="1 2" key="1">
    <citation type="submission" date="2019-02" db="EMBL/GenBank/DDBJ databases">
        <title>Genomic Encyclopedia of Type Strains, Phase IV (KMG-IV): sequencing the most valuable type-strain genomes for metagenomic binning, comparative biology and taxonomic classification.</title>
        <authorList>
            <person name="Goeker M."/>
        </authorList>
    </citation>
    <scope>NUCLEOTIDE SEQUENCE [LARGE SCALE GENOMIC DNA]</scope>
    <source>
        <strain evidence="1 2">DSM 101727</strain>
    </source>
</reference>